<proteinExistence type="predicted"/>
<reference evidence="1" key="1">
    <citation type="submission" date="2020-02" db="EMBL/GenBank/DDBJ databases">
        <authorList>
            <person name="Meier V. D."/>
        </authorList>
    </citation>
    <scope>NUCLEOTIDE SEQUENCE</scope>
    <source>
        <strain evidence="1">AVDCRST_MAG16</strain>
    </source>
</reference>
<evidence type="ECO:0000313" key="1">
    <source>
        <dbReference type="EMBL" id="CAA9359439.1"/>
    </source>
</evidence>
<dbReference type="EMBL" id="CADCUE010000276">
    <property type="protein sequence ID" value="CAA9359439.1"/>
    <property type="molecule type" value="Genomic_DNA"/>
</dbReference>
<protein>
    <submittedName>
        <fullName evidence="1">Uncharacterized protein</fullName>
    </submittedName>
</protein>
<gene>
    <name evidence="1" type="ORF">AVDCRST_MAG16-2941</name>
</gene>
<sequence>KRGSLLLLVDQSPRTVEPTVALLQARKSRIDELLVVGGPAAVPATVEAAIRRGLE</sequence>
<name>A0A6J4MK84_9ACTN</name>
<organism evidence="1">
    <name type="scientific">uncultured Frankineae bacterium</name>
    <dbReference type="NCBI Taxonomy" id="437475"/>
    <lineage>
        <taxon>Bacteria</taxon>
        <taxon>Bacillati</taxon>
        <taxon>Actinomycetota</taxon>
        <taxon>Actinomycetes</taxon>
        <taxon>Frankiales</taxon>
        <taxon>environmental samples</taxon>
    </lineage>
</organism>
<dbReference type="AlphaFoldDB" id="A0A6J4MK84"/>
<accession>A0A6J4MK84</accession>
<feature type="non-terminal residue" evidence="1">
    <location>
        <position position="1"/>
    </location>
</feature>